<evidence type="ECO:0000313" key="5">
    <source>
        <dbReference type="EMBL" id="AHW65644.1"/>
    </source>
</evidence>
<evidence type="ECO:0000259" key="4">
    <source>
        <dbReference type="Pfam" id="PF00293"/>
    </source>
</evidence>
<evidence type="ECO:0000313" key="6">
    <source>
        <dbReference type="Proteomes" id="UP000023703"/>
    </source>
</evidence>
<keyword evidence="6" id="KW-1185">Reference proteome</keyword>
<dbReference type="CDD" id="cd03673">
    <property type="entry name" value="NUDIX_Ap6A_hydrolase"/>
    <property type="match status" value="1"/>
</dbReference>
<gene>
    <name evidence="5" type="ORF">CGLY_16040</name>
</gene>
<feature type="region of interest" description="Disordered" evidence="3">
    <location>
        <begin position="1"/>
        <end position="39"/>
    </location>
</feature>
<dbReference type="STRING" id="1404245.CGLY_16040"/>
<dbReference type="InterPro" id="IPR015797">
    <property type="entry name" value="NUDIX_hydrolase-like_dom_sf"/>
</dbReference>
<keyword evidence="2" id="KW-0378">Hydrolase</keyword>
<feature type="domain" description="Nudix hydrolase" evidence="4">
    <location>
        <begin position="74"/>
        <end position="175"/>
    </location>
</feature>
<dbReference type="SUPFAM" id="SSF55811">
    <property type="entry name" value="Nudix"/>
    <property type="match status" value="1"/>
</dbReference>
<dbReference type="eggNOG" id="COG0494">
    <property type="taxonomic scope" value="Bacteria"/>
</dbReference>
<dbReference type="Proteomes" id="UP000023703">
    <property type="component" value="Chromosome"/>
</dbReference>
<dbReference type="InterPro" id="IPR020084">
    <property type="entry name" value="NUDIX_hydrolase_CS"/>
</dbReference>
<proteinExistence type="inferred from homology"/>
<dbReference type="HOGENOM" id="CLU_037162_14_0_11"/>
<dbReference type="Gene3D" id="3.90.79.10">
    <property type="entry name" value="Nucleoside Triphosphate Pyrophosphohydrolase"/>
    <property type="match status" value="1"/>
</dbReference>
<dbReference type="PROSITE" id="PS00893">
    <property type="entry name" value="NUDIX_BOX"/>
    <property type="match status" value="1"/>
</dbReference>
<name>X5DWF2_9CORY</name>
<evidence type="ECO:0000256" key="3">
    <source>
        <dbReference type="SAM" id="MobiDB-lite"/>
    </source>
</evidence>
<protein>
    <recommendedName>
        <fullName evidence="4">Nudix hydrolase domain-containing protein</fullName>
    </recommendedName>
</protein>
<dbReference type="KEGG" id="cgy:CGLY_16040"/>
<evidence type="ECO:0000256" key="2">
    <source>
        <dbReference type="ARBA" id="ARBA00022801"/>
    </source>
</evidence>
<reference evidence="5 6" key="1">
    <citation type="journal article" date="2015" name="Int. J. Syst. Evol. Microbiol.">
        <title>Revisiting Corynebacterium glyciniphilum (ex Kubota et al., 1972) sp. nov., nom. rev., isolated from putrefied banana.</title>
        <authorList>
            <person name="Al-Dilaimi A."/>
            <person name="Bednarz H."/>
            <person name="Lomker A."/>
            <person name="Niehaus K."/>
            <person name="Kalinowski J."/>
            <person name="Ruckert C."/>
        </authorList>
    </citation>
    <scope>NUCLEOTIDE SEQUENCE [LARGE SCALE GENOMIC DNA]</scope>
    <source>
        <strain evidence="5">AJ 3170</strain>
    </source>
</reference>
<dbReference type="Pfam" id="PF00293">
    <property type="entry name" value="NUDIX"/>
    <property type="match status" value="1"/>
</dbReference>
<dbReference type="AlphaFoldDB" id="X5DWF2"/>
<dbReference type="EMBL" id="CP006842">
    <property type="protein sequence ID" value="AHW65644.1"/>
    <property type="molecule type" value="Genomic_DNA"/>
</dbReference>
<dbReference type="PANTHER" id="PTHR43736:SF1">
    <property type="entry name" value="DIHYDRONEOPTERIN TRIPHOSPHATE DIPHOSPHATASE"/>
    <property type="match status" value="1"/>
</dbReference>
<dbReference type="InterPro" id="IPR000086">
    <property type="entry name" value="NUDIX_hydrolase_dom"/>
</dbReference>
<dbReference type="PANTHER" id="PTHR43736">
    <property type="entry name" value="ADP-RIBOSE PYROPHOSPHATASE"/>
    <property type="match status" value="1"/>
</dbReference>
<accession>X5DWF2</accession>
<dbReference type="GO" id="GO:0016787">
    <property type="term" value="F:hydrolase activity"/>
    <property type="evidence" value="ECO:0007669"/>
    <property type="project" value="UniProtKB-KW"/>
</dbReference>
<sequence>MNQRRRRSNGSSSRPDQRRSPARSVQQRDHSELPTSVETSAGGLVLSGLAEAVRGDGSVDLSRMYVALIGRLDRRGRLLWSIPKGHIEPDESHHTTAEREVWEETGVSGEVVSDLGTIDYWFVSEGRRIHKTVHHHLLRYVDGDLNDEDPEVTEVAWLPVSNLVERLAYADERKLARQAHDRLPDLARAEAKAGRRTPR</sequence>
<evidence type="ECO:0000256" key="1">
    <source>
        <dbReference type="ARBA" id="ARBA00005582"/>
    </source>
</evidence>
<organism evidence="5 6">
    <name type="scientific">Corynebacterium glyciniphilum AJ 3170</name>
    <dbReference type="NCBI Taxonomy" id="1404245"/>
    <lineage>
        <taxon>Bacteria</taxon>
        <taxon>Bacillati</taxon>
        <taxon>Actinomycetota</taxon>
        <taxon>Actinomycetes</taxon>
        <taxon>Mycobacteriales</taxon>
        <taxon>Corynebacteriaceae</taxon>
        <taxon>Corynebacterium</taxon>
    </lineage>
</organism>
<comment type="similarity">
    <text evidence="1">Belongs to the Nudix hydrolase family.</text>
</comment>